<protein>
    <recommendedName>
        <fullName evidence="3">ATP-dependent DNA helicase RecG C-terminal domain-containing protein</fullName>
    </recommendedName>
</protein>
<dbReference type="RefSeq" id="WP_197723771.1">
    <property type="nucleotide sequence ID" value="NZ_LR215036.1"/>
</dbReference>
<dbReference type="KEGG" id="mcit:NCTC10181_00019"/>
<evidence type="ECO:0000313" key="2">
    <source>
        <dbReference type="Proteomes" id="UP000290985"/>
    </source>
</evidence>
<dbReference type="PANTHER" id="PTHR30595:SF6">
    <property type="entry name" value="SCHLAFEN ALBA-2 DOMAIN-CONTAINING PROTEIN"/>
    <property type="match status" value="1"/>
</dbReference>
<dbReference type="InterPro" id="IPR038475">
    <property type="entry name" value="RecG_C_sf"/>
</dbReference>
<dbReference type="Proteomes" id="UP000290985">
    <property type="component" value="Chromosome"/>
</dbReference>
<gene>
    <name evidence="1" type="ORF">NCTC10181_00019</name>
</gene>
<proteinExistence type="predicted"/>
<name>A0A449B0Q5_9BACT</name>
<reference evidence="1 2" key="1">
    <citation type="submission" date="2019-01" db="EMBL/GenBank/DDBJ databases">
        <authorList>
            <consortium name="Pathogen Informatics"/>
        </authorList>
    </citation>
    <scope>NUCLEOTIDE SEQUENCE [LARGE SCALE GENOMIC DNA]</scope>
    <source>
        <strain evidence="1 2">NCTC10181</strain>
    </source>
</reference>
<organism evidence="1 2">
    <name type="scientific">Mycoplasmopsis citelli</name>
    <dbReference type="NCBI Taxonomy" id="171281"/>
    <lineage>
        <taxon>Bacteria</taxon>
        <taxon>Bacillati</taxon>
        <taxon>Mycoplasmatota</taxon>
        <taxon>Mycoplasmoidales</taxon>
        <taxon>Metamycoplasmataceae</taxon>
        <taxon>Mycoplasmopsis</taxon>
    </lineage>
</organism>
<evidence type="ECO:0000313" key="1">
    <source>
        <dbReference type="EMBL" id="VEU74189.1"/>
    </source>
</evidence>
<dbReference type="Gene3D" id="3.30.565.60">
    <property type="match status" value="1"/>
</dbReference>
<dbReference type="InterPro" id="IPR036388">
    <property type="entry name" value="WH-like_DNA-bd_sf"/>
</dbReference>
<keyword evidence="2" id="KW-1185">Reference proteome</keyword>
<dbReference type="AlphaFoldDB" id="A0A449B0Q5"/>
<evidence type="ECO:0008006" key="3">
    <source>
        <dbReference type="Google" id="ProtNLM"/>
    </source>
</evidence>
<accession>A0A449B0Q5</accession>
<dbReference type="PANTHER" id="PTHR30595">
    <property type="entry name" value="GLPR-RELATED TRANSCRIPTIONAL REPRESSOR"/>
    <property type="match status" value="1"/>
</dbReference>
<sequence length="236" mass="27578">MSVLPQYKNDAIFRVVNKDRYDDREVITTNLIESYYKLMDFGKKHLNDLFILDGIFRVDARSKILREIVSNTLAHRDYSSVYPVRMIIDDEKITVENSDLSHLMGQLDLNNFKPIAKVFREIGFADELGSGMRNTYKNTRLYSWANPIFEEGDVFTIIIPLKKIATLKVGENVPQKREIYLIELIKEKIKENNKITRQEIAIHAGVTVETIWRIIKKIDNLEYIGSSKKGYWKLNE</sequence>
<dbReference type="Gene3D" id="1.10.10.10">
    <property type="entry name" value="Winged helix-like DNA-binding domain superfamily/Winged helix DNA-binding domain"/>
    <property type="match status" value="1"/>
</dbReference>
<dbReference type="EMBL" id="LR215036">
    <property type="protein sequence ID" value="VEU74189.1"/>
    <property type="molecule type" value="Genomic_DNA"/>
</dbReference>